<dbReference type="Proteomes" id="UP000243459">
    <property type="component" value="Chromosome 4"/>
</dbReference>
<dbReference type="AlphaFoldDB" id="A0A5P1F368"/>
<accession>A0A5P1F368</accession>
<reference evidence="2" key="1">
    <citation type="journal article" date="2017" name="Nat. Commun.">
        <title>The asparagus genome sheds light on the origin and evolution of a young Y chromosome.</title>
        <authorList>
            <person name="Harkess A."/>
            <person name="Zhou J."/>
            <person name="Xu C."/>
            <person name="Bowers J.E."/>
            <person name="Van der Hulst R."/>
            <person name="Ayyampalayam S."/>
            <person name="Mercati F."/>
            <person name="Riccardi P."/>
            <person name="McKain M.R."/>
            <person name="Kakrana A."/>
            <person name="Tang H."/>
            <person name="Ray J."/>
            <person name="Groenendijk J."/>
            <person name="Arikit S."/>
            <person name="Mathioni S.M."/>
            <person name="Nakano M."/>
            <person name="Shan H."/>
            <person name="Telgmann-Rauber A."/>
            <person name="Kanno A."/>
            <person name="Yue Z."/>
            <person name="Chen H."/>
            <person name="Li W."/>
            <person name="Chen Y."/>
            <person name="Xu X."/>
            <person name="Zhang Y."/>
            <person name="Luo S."/>
            <person name="Chen H."/>
            <person name="Gao J."/>
            <person name="Mao Z."/>
            <person name="Pires J.C."/>
            <person name="Luo M."/>
            <person name="Kudrna D."/>
            <person name="Wing R.A."/>
            <person name="Meyers B.C."/>
            <person name="Yi K."/>
            <person name="Kong H."/>
            <person name="Lavrijsen P."/>
            <person name="Sunseri F."/>
            <person name="Falavigna A."/>
            <person name="Ye Y."/>
            <person name="Leebens-Mack J.H."/>
            <person name="Chen G."/>
        </authorList>
    </citation>
    <scope>NUCLEOTIDE SEQUENCE [LARGE SCALE GENOMIC DNA]</scope>
    <source>
        <strain evidence="2">cv. DH0086</strain>
    </source>
</reference>
<evidence type="ECO:0000313" key="1">
    <source>
        <dbReference type="EMBL" id="ONK72808.1"/>
    </source>
</evidence>
<proteinExistence type="predicted"/>
<dbReference type="EMBL" id="CM007384">
    <property type="protein sequence ID" value="ONK72808.1"/>
    <property type="molecule type" value="Genomic_DNA"/>
</dbReference>
<organism evidence="1 2">
    <name type="scientific">Asparagus officinalis</name>
    <name type="common">Garden asparagus</name>
    <dbReference type="NCBI Taxonomy" id="4686"/>
    <lineage>
        <taxon>Eukaryota</taxon>
        <taxon>Viridiplantae</taxon>
        <taxon>Streptophyta</taxon>
        <taxon>Embryophyta</taxon>
        <taxon>Tracheophyta</taxon>
        <taxon>Spermatophyta</taxon>
        <taxon>Magnoliopsida</taxon>
        <taxon>Liliopsida</taxon>
        <taxon>Asparagales</taxon>
        <taxon>Asparagaceae</taxon>
        <taxon>Asparagoideae</taxon>
        <taxon>Asparagus</taxon>
    </lineage>
</organism>
<evidence type="ECO:0000313" key="2">
    <source>
        <dbReference type="Proteomes" id="UP000243459"/>
    </source>
</evidence>
<dbReference type="Gramene" id="ONK72808">
    <property type="protein sequence ID" value="ONK72808"/>
    <property type="gene ID" value="A4U43_C04F23450"/>
</dbReference>
<gene>
    <name evidence="1" type="ORF">A4U43_C04F23450</name>
</gene>
<keyword evidence="2" id="KW-1185">Reference proteome</keyword>
<protein>
    <submittedName>
        <fullName evidence="1">Uncharacterized protein</fullName>
    </submittedName>
</protein>
<sequence>MPVGSCRGTASVNCHPRGPESVRGIFDSRGDARAGAIWDCRWGRRVLEQSRGPPGGGGRRESIRCLYRGWEISVASGRGGPIGLGLPLGIRGVMGNLVLGDVVDDAPRALDTVYASPKIVYISAVDRQLAKIYFMNDLLSRNGFSSTSLYKGDLVIRLITFVLKRYSG</sequence>
<name>A0A5P1F368_ASPOF</name>